<dbReference type="GO" id="GO:0008305">
    <property type="term" value="C:integrin complex"/>
    <property type="evidence" value="ECO:0007669"/>
    <property type="project" value="InterPro"/>
</dbReference>
<dbReference type="PRINTS" id="PR01185">
    <property type="entry name" value="INTEGRINA"/>
</dbReference>
<dbReference type="SUPFAM" id="SSF69318">
    <property type="entry name" value="Integrin alpha N-terminal domain"/>
    <property type="match status" value="1"/>
</dbReference>
<keyword evidence="11" id="KW-0325">Glycoprotein</keyword>
<dbReference type="SUPFAM" id="SSF69179">
    <property type="entry name" value="Integrin domains"/>
    <property type="match status" value="1"/>
</dbReference>
<name>A0AAV2PJW4_MEGNR</name>
<reference evidence="16 17" key="1">
    <citation type="submission" date="2024-05" db="EMBL/GenBank/DDBJ databases">
        <authorList>
            <person name="Wallberg A."/>
        </authorList>
    </citation>
    <scope>NUCLEOTIDE SEQUENCE [LARGE SCALE GENOMIC DNA]</scope>
</reference>
<evidence type="ECO:0000256" key="8">
    <source>
        <dbReference type="ARBA" id="ARBA00023037"/>
    </source>
</evidence>
<protein>
    <recommendedName>
        <fullName evidence="18">Integrin alpha-2 domain-containing protein</fullName>
    </recommendedName>
</protein>
<dbReference type="PANTHER" id="PTHR23220">
    <property type="entry name" value="INTEGRIN ALPHA"/>
    <property type="match status" value="1"/>
</dbReference>
<comment type="caution">
    <text evidence="16">The sequence shown here is derived from an EMBL/GenBank/DDBJ whole genome shotgun (WGS) entry which is preliminary data.</text>
</comment>
<feature type="signal peptide" evidence="13">
    <location>
        <begin position="1"/>
        <end position="33"/>
    </location>
</feature>
<feature type="domain" description="Integrin alpha first immunoglubulin-like" evidence="14">
    <location>
        <begin position="540"/>
        <end position="665"/>
    </location>
</feature>
<evidence type="ECO:0000256" key="5">
    <source>
        <dbReference type="ARBA" id="ARBA00022737"/>
    </source>
</evidence>
<keyword evidence="5" id="KW-0677">Repeat</keyword>
<feature type="repeat" description="FG-GAP" evidence="12">
    <location>
        <begin position="424"/>
        <end position="482"/>
    </location>
</feature>
<dbReference type="SMART" id="SM00191">
    <property type="entry name" value="Int_alpha"/>
    <property type="match status" value="6"/>
</dbReference>
<keyword evidence="4 13" id="KW-0732">Signal</keyword>
<evidence type="ECO:0000256" key="2">
    <source>
        <dbReference type="ARBA" id="ARBA00008054"/>
    </source>
</evidence>
<keyword evidence="10 13" id="KW-0675">Receptor</keyword>
<dbReference type="Pfam" id="PF01839">
    <property type="entry name" value="FG-GAP"/>
    <property type="match status" value="2"/>
</dbReference>
<evidence type="ECO:0000256" key="3">
    <source>
        <dbReference type="ARBA" id="ARBA00022692"/>
    </source>
</evidence>
<dbReference type="GO" id="GO:0048513">
    <property type="term" value="P:animal organ development"/>
    <property type="evidence" value="ECO:0007669"/>
    <property type="project" value="UniProtKB-ARBA"/>
</dbReference>
<keyword evidence="3" id="KW-0812">Transmembrane</keyword>
<keyword evidence="17" id="KW-1185">Reference proteome</keyword>
<dbReference type="GO" id="GO:0007160">
    <property type="term" value="P:cell-matrix adhesion"/>
    <property type="evidence" value="ECO:0007669"/>
    <property type="project" value="TreeGrafter"/>
</dbReference>
<evidence type="ECO:0000259" key="15">
    <source>
        <dbReference type="Pfam" id="PF20805"/>
    </source>
</evidence>
<evidence type="ECO:0000259" key="14">
    <source>
        <dbReference type="Pfam" id="PF08441"/>
    </source>
</evidence>
<accession>A0AAV2PJW4</accession>
<keyword evidence="6 13" id="KW-0130">Cell adhesion</keyword>
<dbReference type="InterPro" id="IPR013519">
    <property type="entry name" value="Int_alpha_beta-p"/>
</dbReference>
<comment type="similarity">
    <text evidence="2 13">Belongs to the integrin alpha chain family.</text>
</comment>
<dbReference type="GO" id="GO:0007229">
    <property type="term" value="P:integrin-mediated signaling pathway"/>
    <property type="evidence" value="ECO:0007669"/>
    <property type="project" value="UniProtKB-KW"/>
</dbReference>
<dbReference type="InterPro" id="IPR032695">
    <property type="entry name" value="Integrin_dom_sf"/>
</dbReference>
<dbReference type="InterPro" id="IPR000413">
    <property type="entry name" value="Integrin_alpha"/>
</dbReference>
<dbReference type="PANTHER" id="PTHR23220:SF83">
    <property type="entry name" value="INTEGRIN ALPHA-PS3-RELATED"/>
    <property type="match status" value="1"/>
</dbReference>
<organism evidence="16 17">
    <name type="scientific">Meganyctiphanes norvegica</name>
    <name type="common">Northern krill</name>
    <name type="synonym">Thysanopoda norvegica</name>
    <dbReference type="NCBI Taxonomy" id="48144"/>
    <lineage>
        <taxon>Eukaryota</taxon>
        <taxon>Metazoa</taxon>
        <taxon>Ecdysozoa</taxon>
        <taxon>Arthropoda</taxon>
        <taxon>Crustacea</taxon>
        <taxon>Multicrustacea</taxon>
        <taxon>Malacostraca</taxon>
        <taxon>Eumalacostraca</taxon>
        <taxon>Eucarida</taxon>
        <taxon>Euphausiacea</taxon>
        <taxon>Euphausiidae</taxon>
        <taxon>Meganyctiphanes</taxon>
    </lineage>
</organism>
<dbReference type="GO" id="GO:0033627">
    <property type="term" value="P:cell adhesion mediated by integrin"/>
    <property type="evidence" value="ECO:0007669"/>
    <property type="project" value="TreeGrafter"/>
</dbReference>
<evidence type="ECO:0000256" key="12">
    <source>
        <dbReference type="PROSITE-ProRule" id="PRU00803"/>
    </source>
</evidence>
<sequence>SPLRRRRRCNRMELHTNHGIPLLLLLLLPLVSCFNLEPRAATVFTEPKLSSAAGRRRGSGGRQRNLDQGRPSYFGFSVALLKSNADNKAWLMVGAPRANSSMYRTSQITEPGAFFKCDLSSKVCQEVIIDPDGNRATSNVYPYNYQDMKNNGWLGSAIDSQPNGRQATAVCAGRLKNQVEFEHMSGKCYWLNASLSDNTAHEMSPLIDQNQQFFPLPYTNPVKYTYNYAHGQAGMAVHFPGHVNDAQMLIGAPGLLNWQGTVIRYKDHNNVNPGIINRKKRQIPPNLAKTKNELNMFSMDFIPNPYYTPTYIQDFDYFGYAVSSGRLSKGSVNYVGGSPRGANSRGKVVIFQFPYSETLSLIVKQAFNGKQLGEYFGGSVAMLDANGDGLDELVVGAPLHALPNKPDVGKLYVYDNTNGRQILSPTQFVGSGKANSRFATTLAVLGDLNDDGYEDLAVGAPWEDDGVGAVYIYLGSKTGLRALNPQREYSQRLTPDQFDGSELLGFGMALSRGVDIDGNHYPDLGVGSFVSGHAVLLRSRPIARIIATLKATPDRITINATSLNLKACISSKAKYSTKNVNVNITLHLDHTFSTRRASFSDGTSAISFPMTVIPIVNNQEECKDFDIKILKDKMDPFQPLLMKMEYRLIENHNSPEELIGEPIIEITDGVEKNLEVGIVTGCEKDGDITCATDLRVNPYFKDYEMFGSNYTIGTKSRIPLTIEVTNIGESAFNPTLNVSVEDPLKLFLPRTHFCKFGFDESKLICKLNNPLDTEKDELTVNVDVRKLSDQKSDVLVNVTADSDGSEVNPVDNLGEIKLRLHGEASLEILGYSRDEQLIYNSTENGKINTTTNLEVTHTIQDPKSLDSLNRNFLQMQLSKAEFGSQQIICSIIGDVPAKFEEDFTGLINDPGMANKGKHLK</sequence>
<dbReference type="AlphaFoldDB" id="A0AAV2PJW4"/>
<dbReference type="Pfam" id="PF20805">
    <property type="entry name" value="Integrin_A_Ig_2"/>
    <property type="match status" value="1"/>
</dbReference>
<dbReference type="Gene3D" id="2.60.40.1510">
    <property type="entry name" value="ntegrin, alpha v. Chain A, domain 3"/>
    <property type="match status" value="1"/>
</dbReference>
<dbReference type="EMBL" id="CAXKWB010000175">
    <property type="protein sequence ID" value="CAL4059694.1"/>
    <property type="molecule type" value="Genomic_DNA"/>
</dbReference>
<dbReference type="InterPro" id="IPR048285">
    <property type="entry name" value="Integrin_alpha_Ig-like_2"/>
</dbReference>
<evidence type="ECO:0000313" key="17">
    <source>
        <dbReference type="Proteomes" id="UP001497623"/>
    </source>
</evidence>
<dbReference type="InterPro" id="IPR013517">
    <property type="entry name" value="FG-GAP"/>
</dbReference>
<feature type="non-terminal residue" evidence="16">
    <location>
        <position position="1"/>
    </location>
</feature>
<dbReference type="Proteomes" id="UP001497623">
    <property type="component" value="Unassembled WGS sequence"/>
</dbReference>
<keyword evidence="9" id="KW-0472">Membrane</keyword>
<comment type="subcellular location">
    <subcellularLocation>
        <location evidence="1 13">Membrane</location>
        <topology evidence="1 13">Single-pass type I membrane protein</topology>
    </subcellularLocation>
</comment>
<evidence type="ECO:0000313" key="16">
    <source>
        <dbReference type="EMBL" id="CAL4059694.1"/>
    </source>
</evidence>
<keyword evidence="7" id="KW-1133">Transmembrane helix</keyword>
<evidence type="ECO:0000256" key="1">
    <source>
        <dbReference type="ARBA" id="ARBA00004479"/>
    </source>
</evidence>
<feature type="non-terminal residue" evidence="16">
    <location>
        <position position="920"/>
    </location>
</feature>
<dbReference type="InterPro" id="IPR013649">
    <property type="entry name" value="Integrin_alpha_Ig-like_1"/>
</dbReference>
<proteinExistence type="inferred from homology"/>
<dbReference type="Gene3D" id="2.60.40.1460">
    <property type="entry name" value="Integrin domains. Chain A, domain 2"/>
    <property type="match status" value="1"/>
</dbReference>
<dbReference type="PROSITE" id="PS51470">
    <property type="entry name" value="FG_GAP"/>
    <property type="match status" value="3"/>
</dbReference>
<feature type="chain" id="PRO_5043098980" description="Integrin alpha-2 domain-containing protein" evidence="13">
    <location>
        <begin position="34"/>
        <end position="920"/>
    </location>
</feature>
<evidence type="ECO:0000256" key="4">
    <source>
        <dbReference type="ARBA" id="ARBA00022729"/>
    </source>
</evidence>
<dbReference type="GO" id="GO:0007157">
    <property type="term" value="P:heterophilic cell-cell adhesion via plasma membrane cell adhesion molecules"/>
    <property type="evidence" value="ECO:0007669"/>
    <property type="project" value="UniProtKB-ARBA"/>
</dbReference>
<feature type="domain" description="Integrin alpha second immunoglobulin-like" evidence="15">
    <location>
        <begin position="687"/>
        <end position="812"/>
    </location>
</feature>
<feature type="repeat" description="FG-GAP" evidence="12">
    <location>
        <begin position="362"/>
        <end position="423"/>
    </location>
</feature>
<dbReference type="Gene3D" id="2.130.10.130">
    <property type="entry name" value="Integrin alpha, N-terminal"/>
    <property type="match status" value="1"/>
</dbReference>
<dbReference type="GO" id="GO:0005178">
    <property type="term" value="F:integrin binding"/>
    <property type="evidence" value="ECO:0007669"/>
    <property type="project" value="TreeGrafter"/>
</dbReference>
<evidence type="ECO:0000256" key="7">
    <source>
        <dbReference type="ARBA" id="ARBA00022989"/>
    </source>
</evidence>
<evidence type="ECO:0000256" key="6">
    <source>
        <dbReference type="ARBA" id="ARBA00022889"/>
    </source>
</evidence>
<evidence type="ECO:0000256" key="9">
    <source>
        <dbReference type="ARBA" id="ARBA00023136"/>
    </source>
</evidence>
<dbReference type="GO" id="GO:0009897">
    <property type="term" value="C:external side of plasma membrane"/>
    <property type="evidence" value="ECO:0007669"/>
    <property type="project" value="TreeGrafter"/>
</dbReference>
<evidence type="ECO:0000256" key="13">
    <source>
        <dbReference type="RuleBase" id="RU003762"/>
    </source>
</evidence>
<gene>
    <name evidence="16" type="ORF">MNOR_LOCUS749</name>
</gene>
<dbReference type="Pfam" id="PF08441">
    <property type="entry name" value="Integrin_A_Ig_1"/>
    <property type="match status" value="1"/>
</dbReference>
<feature type="repeat" description="FG-GAP" evidence="12">
    <location>
        <begin position="491"/>
        <end position="554"/>
    </location>
</feature>
<evidence type="ECO:0000256" key="10">
    <source>
        <dbReference type="ARBA" id="ARBA00023170"/>
    </source>
</evidence>
<evidence type="ECO:0000256" key="11">
    <source>
        <dbReference type="ARBA" id="ARBA00023180"/>
    </source>
</evidence>
<dbReference type="InterPro" id="IPR028994">
    <property type="entry name" value="Integrin_alpha_N"/>
</dbReference>
<evidence type="ECO:0008006" key="18">
    <source>
        <dbReference type="Google" id="ProtNLM"/>
    </source>
</evidence>
<keyword evidence="8 13" id="KW-0401">Integrin</keyword>